<dbReference type="EMBL" id="JAWDGP010003248">
    <property type="protein sequence ID" value="KAK3776108.1"/>
    <property type="molecule type" value="Genomic_DNA"/>
</dbReference>
<reference evidence="2" key="1">
    <citation type="journal article" date="2023" name="G3 (Bethesda)">
        <title>A reference genome for the long-term kleptoplast-retaining sea slug Elysia crispata morphotype clarki.</title>
        <authorList>
            <person name="Eastman K.E."/>
            <person name="Pendleton A.L."/>
            <person name="Shaikh M.A."/>
            <person name="Suttiyut T."/>
            <person name="Ogas R."/>
            <person name="Tomko P."/>
            <person name="Gavelis G."/>
            <person name="Widhalm J.R."/>
            <person name="Wisecaver J.H."/>
        </authorList>
    </citation>
    <scope>NUCLEOTIDE SEQUENCE</scope>
    <source>
        <strain evidence="2">ECLA1</strain>
    </source>
</reference>
<proteinExistence type="predicted"/>
<keyword evidence="3" id="KW-1185">Reference proteome</keyword>
<feature type="coiled-coil region" evidence="1">
    <location>
        <begin position="25"/>
        <end position="52"/>
    </location>
</feature>
<sequence>MAARVNKSAYFAKEKCQQELKKENILQLKNSLRDINERIKATEENVGGLRKLQKVFKAKIEALPYDVIVMTSSTAKTGATLTPTVSTLPTLLIQTTVETSPKVTPTALAVTMPDIGSSHVPPRSLSERRHLCGSARCGSERFQPKVLSDPYPAGENVKHNRSTCLHGSTDKGPCTPGRVVVVSDWEGRSLHLVTPDCRQDRKLWSHGSVFWDRLVCDCEWWHVCVTVTQFGET</sequence>
<evidence type="ECO:0000256" key="1">
    <source>
        <dbReference type="SAM" id="Coils"/>
    </source>
</evidence>
<name>A0AAE0ZUU7_9GAST</name>
<gene>
    <name evidence="2" type="ORF">RRG08_046775</name>
</gene>
<dbReference type="Proteomes" id="UP001283361">
    <property type="component" value="Unassembled WGS sequence"/>
</dbReference>
<evidence type="ECO:0000313" key="3">
    <source>
        <dbReference type="Proteomes" id="UP001283361"/>
    </source>
</evidence>
<dbReference type="AlphaFoldDB" id="A0AAE0ZUU7"/>
<accession>A0AAE0ZUU7</accession>
<protein>
    <submittedName>
        <fullName evidence="2">Uncharacterized protein</fullName>
    </submittedName>
</protein>
<keyword evidence="1" id="KW-0175">Coiled coil</keyword>
<comment type="caution">
    <text evidence="2">The sequence shown here is derived from an EMBL/GenBank/DDBJ whole genome shotgun (WGS) entry which is preliminary data.</text>
</comment>
<evidence type="ECO:0000313" key="2">
    <source>
        <dbReference type="EMBL" id="KAK3776108.1"/>
    </source>
</evidence>
<organism evidence="2 3">
    <name type="scientific">Elysia crispata</name>
    <name type="common">lettuce slug</name>
    <dbReference type="NCBI Taxonomy" id="231223"/>
    <lineage>
        <taxon>Eukaryota</taxon>
        <taxon>Metazoa</taxon>
        <taxon>Spiralia</taxon>
        <taxon>Lophotrochozoa</taxon>
        <taxon>Mollusca</taxon>
        <taxon>Gastropoda</taxon>
        <taxon>Heterobranchia</taxon>
        <taxon>Euthyneura</taxon>
        <taxon>Panpulmonata</taxon>
        <taxon>Sacoglossa</taxon>
        <taxon>Placobranchoidea</taxon>
        <taxon>Plakobranchidae</taxon>
        <taxon>Elysia</taxon>
    </lineage>
</organism>